<feature type="domain" description="Arabidopsis retrotransposon Orf1 C-terminal" evidence="2">
    <location>
        <begin position="87"/>
        <end position="201"/>
    </location>
</feature>
<dbReference type="AlphaFoldDB" id="A0A8S9IQB6"/>
<gene>
    <name evidence="3" type="ORF">F2Q70_00001797</name>
</gene>
<evidence type="ECO:0000313" key="3">
    <source>
        <dbReference type="EMBL" id="KAF2572098.1"/>
    </source>
</evidence>
<feature type="region of interest" description="Disordered" evidence="1">
    <location>
        <begin position="1"/>
        <end position="88"/>
    </location>
</feature>
<dbReference type="Pfam" id="PF03078">
    <property type="entry name" value="ATHILA"/>
    <property type="match status" value="1"/>
</dbReference>
<comment type="caution">
    <text evidence="3">The sequence shown here is derived from an EMBL/GenBank/DDBJ whole genome shotgun (WGS) entry which is preliminary data.</text>
</comment>
<sequence length="202" mass="22697">MVKKTKGKSDAEKQEAERRESALRGKDLSSEQTGSGTHRTSRQQTLAAKKTKEQERRAGKSVAVATDEESGDESANEQAPTKRAKMSKGRRFADLDLLKELGLDSDIEAVLGHLKMPKLLTMAYPVYRDASCQFLSSLEVTYHDAPHVRQGWGKTRFKVNGRDYNMNFKDIGRVMGFQDLADYSLPKCENLPTELWKLITGK</sequence>
<name>A0A8S9IQB6_BRACR</name>
<feature type="compositionally biased region" description="Polar residues" evidence="1">
    <location>
        <begin position="30"/>
        <end position="46"/>
    </location>
</feature>
<evidence type="ECO:0000256" key="1">
    <source>
        <dbReference type="SAM" id="MobiDB-lite"/>
    </source>
</evidence>
<reference evidence="3" key="1">
    <citation type="submission" date="2019-12" db="EMBL/GenBank/DDBJ databases">
        <title>Genome sequencing and annotation of Brassica cretica.</title>
        <authorList>
            <person name="Studholme D.J."/>
            <person name="Sarris P.F."/>
        </authorList>
    </citation>
    <scope>NUCLEOTIDE SEQUENCE</scope>
    <source>
        <strain evidence="3">PFS-102/07</strain>
        <tissue evidence="3">Leaf</tissue>
    </source>
</reference>
<dbReference type="EMBL" id="QGKY02001015">
    <property type="protein sequence ID" value="KAF2572098.1"/>
    <property type="molecule type" value="Genomic_DNA"/>
</dbReference>
<proteinExistence type="predicted"/>
<accession>A0A8S9IQB6</accession>
<organism evidence="3">
    <name type="scientific">Brassica cretica</name>
    <name type="common">Mustard</name>
    <dbReference type="NCBI Taxonomy" id="69181"/>
    <lineage>
        <taxon>Eukaryota</taxon>
        <taxon>Viridiplantae</taxon>
        <taxon>Streptophyta</taxon>
        <taxon>Embryophyta</taxon>
        <taxon>Tracheophyta</taxon>
        <taxon>Spermatophyta</taxon>
        <taxon>Magnoliopsida</taxon>
        <taxon>eudicotyledons</taxon>
        <taxon>Gunneridae</taxon>
        <taxon>Pentapetalae</taxon>
        <taxon>rosids</taxon>
        <taxon>malvids</taxon>
        <taxon>Brassicales</taxon>
        <taxon>Brassicaceae</taxon>
        <taxon>Brassiceae</taxon>
        <taxon>Brassica</taxon>
    </lineage>
</organism>
<feature type="compositionally biased region" description="Acidic residues" evidence="1">
    <location>
        <begin position="66"/>
        <end position="75"/>
    </location>
</feature>
<evidence type="ECO:0000259" key="2">
    <source>
        <dbReference type="Pfam" id="PF03078"/>
    </source>
</evidence>
<protein>
    <recommendedName>
        <fullName evidence="2">Arabidopsis retrotransposon Orf1 C-terminal domain-containing protein</fullName>
    </recommendedName>
</protein>
<feature type="compositionally biased region" description="Basic and acidic residues" evidence="1">
    <location>
        <begin position="7"/>
        <end position="29"/>
    </location>
</feature>
<dbReference type="InterPro" id="IPR004312">
    <property type="entry name" value="ATHILA_Orf1_C"/>
</dbReference>